<evidence type="ECO:0000256" key="1">
    <source>
        <dbReference type="SAM" id="MobiDB-lite"/>
    </source>
</evidence>
<dbReference type="PANTHER" id="PTHR47430:SF4">
    <property type="entry name" value="GB|AAC33480.1"/>
    <property type="match status" value="1"/>
</dbReference>
<evidence type="ECO:0000313" key="4">
    <source>
        <dbReference type="EMBL" id="WZN60841.1"/>
    </source>
</evidence>
<dbReference type="CDD" id="cd00167">
    <property type="entry name" value="SANT"/>
    <property type="match status" value="1"/>
</dbReference>
<dbReference type="SUPFAM" id="SSF46689">
    <property type="entry name" value="Homeodomain-like"/>
    <property type="match status" value="2"/>
</dbReference>
<reference evidence="4 5" key="1">
    <citation type="submission" date="2024-03" db="EMBL/GenBank/DDBJ databases">
        <title>Complete genome sequence of the green alga Chloropicon roscoffensis RCC1871.</title>
        <authorList>
            <person name="Lemieux C."/>
            <person name="Pombert J.-F."/>
            <person name="Otis C."/>
            <person name="Turmel M."/>
        </authorList>
    </citation>
    <scope>NUCLEOTIDE SEQUENCE [LARGE SCALE GENOMIC DNA]</scope>
    <source>
        <strain evidence="4 5">RCC1871</strain>
    </source>
</reference>
<dbReference type="InterPro" id="IPR036885">
    <property type="entry name" value="SWIB_MDM2_dom_sf"/>
</dbReference>
<feature type="domain" description="Myb-like" evidence="2">
    <location>
        <begin position="298"/>
        <end position="367"/>
    </location>
</feature>
<dbReference type="InterPro" id="IPR009057">
    <property type="entry name" value="Homeodomain-like_sf"/>
</dbReference>
<dbReference type="SMART" id="SM00717">
    <property type="entry name" value="SANT"/>
    <property type="match status" value="3"/>
</dbReference>
<dbReference type="SUPFAM" id="SSF47592">
    <property type="entry name" value="SWIB/MDM2 domain"/>
    <property type="match status" value="1"/>
</dbReference>
<keyword evidence="5" id="KW-1185">Reference proteome</keyword>
<dbReference type="InterPro" id="IPR001005">
    <property type="entry name" value="SANT/Myb"/>
</dbReference>
<evidence type="ECO:0000259" key="3">
    <source>
        <dbReference type="PROSITE" id="PS51294"/>
    </source>
</evidence>
<accession>A0AAX4P4V0</accession>
<dbReference type="PROSITE" id="PS51294">
    <property type="entry name" value="HTH_MYB"/>
    <property type="match status" value="1"/>
</dbReference>
<protein>
    <submittedName>
        <fullName evidence="4">Myb family transcription factor</fullName>
    </submittedName>
</protein>
<feature type="compositionally biased region" description="Basic residues" evidence="1">
    <location>
        <begin position="1"/>
        <end position="10"/>
    </location>
</feature>
<dbReference type="Pfam" id="PF13921">
    <property type="entry name" value="Myb_DNA-bind_6"/>
    <property type="match status" value="1"/>
</dbReference>
<feature type="compositionally biased region" description="Low complexity" evidence="1">
    <location>
        <begin position="37"/>
        <end position="48"/>
    </location>
</feature>
<name>A0AAX4P4V0_9CHLO</name>
<dbReference type="Gene3D" id="1.10.10.60">
    <property type="entry name" value="Homeodomain-like"/>
    <property type="match status" value="2"/>
</dbReference>
<feature type="region of interest" description="Disordered" evidence="1">
    <location>
        <begin position="1"/>
        <end position="60"/>
    </location>
</feature>
<dbReference type="InterPro" id="IPR017930">
    <property type="entry name" value="Myb_dom"/>
</dbReference>
<dbReference type="AlphaFoldDB" id="A0AAX4P4V0"/>
<feature type="domain" description="HTH myb-type" evidence="3">
    <location>
        <begin position="253"/>
        <end position="301"/>
    </location>
</feature>
<dbReference type="Proteomes" id="UP001472866">
    <property type="component" value="Chromosome 03"/>
</dbReference>
<proteinExistence type="predicted"/>
<evidence type="ECO:0000259" key="2">
    <source>
        <dbReference type="PROSITE" id="PS50090"/>
    </source>
</evidence>
<gene>
    <name evidence="4" type="ORF">HKI87_03g23750</name>
</gene>
<feature type="region of interest" description="Disordered" evidence="1">
    <location>
        <begin position="143"/>
        <end position="165"/>
    </location>
</feature>
<dbReference type="PANTHER" id="PTHR47430">
    <property type="entry name" value="GB|AAC33480.1"/>
    <property type="match status" value="1"/>
</dbReference>
<organism evidence="4 5">
    <name type="scientific">Chloropicon roscoffensis</name>
    <dbReference type="NCBI Taxonomy" id="1461544"/>
    <lineage>
        <taxon>Eukaryota</taxon>
        <taxon>Viridiplantae</taxon>
        <taxon>Chlorophyta</taxon>
        <taxon>Chloropicophyceae</taxon>
        <taxon>Chloropicales</taxon>
        <taxon>Chloropicaceae</taxon>
        <taxon>Chloropicon</taxon>
    </lineage>
</organism>
<dbReference type="EMBL" id="CP151503">
    <property type="protein sequence ID" value="WZN60841.1"/>
    <property type="molecule type" value="Genomic_DNA"/>
</dbReference>
<dbReference type="PROSITE" id="PS50090">
    <property type="entry name" value="MYB_LIKE"/>
    <property type="match status" value="2"/>
</dbReference>
<feature type="domain" description="Myb-like" evidence="2">
    <location>
        <begin position="253"/>
        <end position="297"/>
    </location>
</feature>
<sequence length="448" mass="50600">MSAAGRHKRFAPTSPSSSASSEEDTSSEETGTKATRESSSSSSEGSDSPQTELPVVPAGRDPHELVFRASDALRRVIKVKTCTRQEASSLVWEYAVGKGLLEETRPAGVAVKAQQDEKLSRVLKGSYGRGDLKEALGAHLFPLQEPSDAPELGEEETWGANEERTSRKRKGAYSLEEDAIIRRKVREVALRLNLSTEDYSWLFSTGTKGRSAKNGKGIWSQIARALPNRHVRSVYDHGKRLFNKSHGCSGEVGRWSDADEKALREAVESYGTSRWKKVSEIVGRPEEACRQHYNKVTAVKQKGKRWTEEEEEALESVVKKFLENRARSEVGVEHRRQRDDIPWKRLAEDHGFGRTGHQCMCKWYSKLCPSMVDAGQWGPGEDTVMLRSLAGRHQGKSEWEVDWGDLVPNRSVAQAKRRWLLMLKHIPEYKDRTFSDQVAYLRDKFLRD</sequence>
<evidence type="ECO:0000313" key="5">
    <source>
        <dbReference type="Proteomes" id="UP001472866"/>
    </source>
</evidence>